<evidence type="ECO:0000256" key="5">
    <source>
        <dbReference type="ARBA" id="ARBA00022989"/>
    </source>
</evidence>
<dbReference type="Pfam" id="PF16913">
    <property type="entry name" value="PUNUT"/>
    <property type="match status" value="1"/>
</dbReference>
<evidence type="ECO:0000313" key="10">
    <source>
        <dbReference type="Proteomes" id="UP000019116"/>
    </source>
</evidence>
<feature type="transmembrane region" description="Helical" evidence="7">
    <location>
        <begin position="305"/>
        <end position="331"/>
    </location>
</feature>
<evidence type="ECO:0000313" key="9">
    <source>
        <dbReference type="EnsemblPlants" id="TraesCS1B02G413300.1.cds1"/>
    </source>
</evidence>
<dbReference type="InterPro" id="IPR037185">
    <property type="entry name" value="EmrE-like"/>
</dbReference>
<dbReference type="SUPFAM" id="SSF103481">
    <property type="entry name" value="Multidrug resistance efflux transporter EmrE"/>
    <property type="match status" value="1"/>
</dbReference>
<dbReference type="PANTHER" id="PTHR31376">
    <property type="entry name" value="OS09G0467300 PROTEIN-RELATED"/>
    <property type="match status" value="1"/>
</dbReference>
<evidence type="ECO:0000256" key="3">
    <source>
        <dbReference type="ARBA" id="ARBA00022448"/>
    </source>
</evidence>
<feature type="region of interest" description="Disordered" evidence="8">
    <location>
        <begin position="391"/>
        <end position="422"/>
    </location>
</feature>
<evidence type="ECO:0000256" key="7">
    <source>
        <dbReference type="RuleBase" id="RU368015"/>
    </source>
</evidence>
<reference evidence="9" key="2">
    <citation type="submission" date="2018-10" db="UniProtKB">
        <authorList>
            <consortium name="EnsemblPlants"/>
        </authorList>
    </citation>
    <scope>IDENTIFICATION</scope>
</reference>
<dbReference type="Gramene" id="TraesCS1B03G1113900.1">
    <property type="protein sequence ID" value="TraesCS1B03G1113900.1.CDS1"/>
    <property type="gene ID" value="TraesCS1B03G1113900"/>
</dbReference>
<organism evidence="9">
    <name type="scientific">Triticum aestivum</name>
    <name type="common">Wheat</name>
    <dbReference type="NCBI Taxonomy" id="4565"/>
    <lineage>
        <taxon>Eukaryota</taxon>
        <taxon>Viridiplantae</taxon>
        <taxon>Streptophyta</taxon>
        <taxon>Embryophyta</taxon>
        <taxon>Tracheophyta</taxon>
        <taxon>Spermatophyta</taxon>
        <taxon>Magnoliopsida</taxon>
        <taxon>Liliopsida</taxon>
        <taxon>Poales</taxon>
        <taxon>Poaceae</taxon>
        <taxon>BOP clade</taxon>
        <taxon>Pooideae</taxon>
        <taxon>Triticodae</taxon>
        <taxon>Triticeae</taxon>
        <taxon>Triticinae</taxon>
        <taxon>Triticum</taxon>
    </lineage>
</organism>
<dbReference type="OrthoDB" id="683622at2759"/>
<feature type="transmembrane region" description="Helical" evidence="7">
    <location>
        <begin position="175"/>
        <end position="194"/>
    </location>
</feature>
<feature type="transmembrane region" description="Helical" evidence="7">
    <location>
        <begin position="108"/>
        <end position="129"/>
    </location>
</feature>
<comment type="subcellular location">
    <subcellularLocation>
        <location evidence="1 7">Membrane</location>
        <topology evidence="1 7">Multi-pass membrane protein</topology>
    </subcellularLocation>
</comment>
<keyword evidence="3 7" id="KW-0813">Transport</keyword>
<evidence type="ECO:0000256" key="2">
    <source>
        <dbReference type="ARBA" id="ARBA00006213"/>
    </source>
</evidence>
<feature type="transmembrane region" description="Helical" evidence="7">
    <location>
        <begin position="141"/>
        <end position="163"/>
    </location>
</feature>
<dbReference type="GO" id="GO:0022857">
    <property type="term" value="F:transmembrane transporter activity"/>
    <property type="evidence" value="ECO:0000318"/>
    <property type="project" value="GO_Central"/>
</dbReference>
<dbReference type="InterPro" id="IPR030182">
    <property type="entry name" value="PUP_plant"/>
</dbReference>
<dbReference type="OMA" id="MPPTHKP"/>
<comment type="caution">
    <text evidence="7">Lacks conserved residue(s) required for the propagation of feature annotation.</text>
</comment>
<keyword evidence="6 7" id="KW-0472">Membrane</keyword>
<feature type="transmembrane region" description="Helical" evidence="7">
    <location>
        <begin position="75"/>
        <end position="96"/>
    </location>
</feature>
<dbReference type="Gramene" id="TraesCS1B02G413300.1">
    <property type="protein sequence ID" value="TraesCS1B02G413300.1.cds1"/>
    <property type="gene ID" value="TraesCS1B02G413300"/>
</dbReference>
<protein>
    <recommendedName>
        <fullName evidence="7">Probable purine permease</fullName>
    </recommendedName>
</protein>
<proteinExistence type="inferred from homology"/>
<feature type="transmembrane region" description="Helical" evidence="7">
    <location>
        <begin position="232"/>
        <end position="252"/>
    </location>
</feature>
<sequence length="422" mass="44616">MSILYLLASGRQPQNRPAATRYTYMPPTHKPRRPSPSPSPSIVAYYSLPLTTASIERAAMAISSAPVPPRRRRSAVLLMVNYAALLVGSVASSLLSRFYFAHGGQNKWVVTLVQSAGFPTLVVAVLLAGRPASVPRPFLWFSRRFLAVCLVIGGLMGVNNLLFSYSSSLLPVSTSSLLLSTQLAFTLVLAVAIVRHPLTFVNLNAVVLMTLCSVLLALRSGDAGESPDRKGYIIGFVVTLGAAGLFSAYLPVMELLYREAVSGGFILAVEVQAVMQAMASVLAAIGLAATGGFANDVAHWKGSTAVYWVVVATLVVTWQACFMGTAGVIYLTSSLHSGVCMAAVLTANVIGGVVVFGDPFGAEKAVATALCVWGLSSYLYGEYTKIKKKADDDQDEDTTLPGARDDGESLHKSLTAAAAETV</sequence>
<dbReference type="AlphaFoldDB" id="A0A3B5Z3R3"/>
<dbReference type="Proteomes" id="UP000019116">
    <property type="component" value="Chromosome 1B"/>
</dbReference>
<keyword evidence="4 7" id="KW-0812">Transmembrane</keyword>
<keyword evidence="5 7" id="KW-1133">Transmembrane helix</keyword>
<evidence type="ECO:0000256" key="6">
    <source>
        <dbReference type="ARBA" id="ARBA00023136"/>
    </source>
</evidence>
<feature type="transmembrane region" description="Helical" evidence="7">
    <location>
        <begin position="338"/>
        <end position="356"/>
    </location>
</feature>
<dbReference type="SUPFAM" id="SSF103473">
    <property type="entry name" value="MFS general substrate transporter"/>
    <property type="match status" value="1"/>
</dbReference>
<accession>A0A3B5Z3R3</accession>
<comment type="similarity">
    <text evidence="2 7">Belongs to the purine permeases (TC 2.A.7.14) family.</text>
</comment>
<dbReference type="InterPro" id="IPR036259">
    <property type="entry name" value="MFS_trans_sf"/>
</dbReference>
<dbReference type="PANTHER" id="PTHR31376:SF83">
    <property type="entry name" value="PURINE PERMEASE-RELATED"/>
    <property type="match status" value="1"/>
</dbReference>
<reference evidence="9" key="1">
    <citation type="submission" date="2018-08" db="EMBL/GenBank/DDBJ databases">
        <authorList>
            <person name="Rossello M."/>
        </authorList>
    </citation>
    <scope>NUCLEOTIDE SEQUENCE [LARGE SCALE GENOMIC DNA]</scope>
    <source>
        <strain evidence="9">cv. Chinese Spring</strain>
    </source>
</reference>
<dbReference type="GO" id="GO:0015211">
    <property type="term" value="F:purine nucleoside transmembrane transporter activity"/>
    <property type="evidence" value="ECO:0007669"/>
    <property type="project" value="UniProtKB-UniRule"/>
</dbReference>
<dbReference type="GO" id="GO:0016020">
    <property type="term" value="C:membrane"/>
    <property type="evidence" value="ECO:0007669"/>
    <property type="project" value="UniProtKB-SubCell"/>
</dbReference>
<dbReference type="Gramene" id="TraesROB_scaffold_022204_01G000100.1">
    <property type="protein sequence ID" value="TraesROB_scaffold_022204_01G000100.1"/>
    <property type="gene ID" value="TraesROB_scaffold_022204_01G000100"/>
</dbReference>
<feature type="transmembrane region" description="Helical" evidence="7">
    <location>
        <begin position="201"/>
        <end position="220"/>
    </location>
</feature>
<evidence type="ECO:0000256" key="1">
    <source>
        <dbReference type="ARBA" id="ARBA00004141"/>
    </source>
</evidence>
<evidence type="ECO:0000256" key="4">
    <source>
        <dbReference type="ARBA" id="ARBA00022692"/>
    </source>
</evidence>
<dbReference type="SMR" id="A0A3B5Z3R3"/>
<dbReference type="EnsemblPlants" id="TraesCS1B02G413300.1">
    <property type="protein sequence ID" value="TraesCS1B02G413300.1.cds1"/>
    <property type="gene ID" value="TraesCS1B02G413300"/>
</dbReference>
<name>A0A3B5Z3R3_WHEAT</name>
<feature type="transmembrane region" description="Helical" evidence="7">
    <location>
        <begin position="264"/>
        <end position="285"/>
    </location>
</feature>
<dbReference type="GO" id="GO:0005345">
    <property type="term" value="F:purine nucleobase transmembrane transporter activity"/>
    <property type="evidence" value="ECO:0007669"/>
    <property type="project" value="UniProtKB-UniRule"/>
</dbReference>
<feature type="region of interest" description="Disordered" evidence="8">
    <location>
        <begin position="12"/>
        <end position="40"/>
    </location>
</feature>
<evidence type="ECO:0000256" key="8">
    <source>
        <dbReference type="SAM" id="MobiDB-lite"/>
    </source>
</evidence>
<keyword evidence="10" id="KW-1185">Reference proteome</keyword>